<keyword evidence="4" id="KW-1185">Reference proteome</keyword>
<dbReference type="HOGENOM" id="CLU_556981_0_0_1"/>
<reference evidence="3 4" key="1">
    <citation type="journal article" date="2011" name="Science">
        <title>The ecoresponsive genome of Daphnia pulex.</title>
        <authorList>
            <person name="Colbourne J.K."/>
            <person name="Pfrender M.E."/>
            <person name="Gilbert D."/>
            <person name="Thomas W.K."/>
            <person name="Tucker A."/>
            <person name="Oakley T.H."/>
            <person name="Tokishita S."/>
            <person name="Aerts A."/>
            <person name="Arnold G.J."/>
            <person name="Basu M.K."/>
            <person name="Bauer D.J."/>
            <person name="Caceres C.E."/>
            <person name="Carmel L."/>
            <person name="Casola C."/>
            <person name="Choi J.H."/>
            <person name="Detter J.C."/>
            <person name="Dong Q."/>
            <person name="Dusheyko S."/>
            <person name="Eads B.D."/>
            <person name="Frohlich T."/>
            <person name="Geiler-Samerotte K.A."/>
            <person name="Gerlach D."/>
            <person name="Hatcher P."/>
            <person name="Jogdeo S."/>
            <person name="Krijgsveld J."/>
            <person name="Kriventseva E.V."/>
            <person name="Kultz D."/>
            <person name="Laforsch C."/>
            <person name="Lindquist E."/>
            <person name="Lopez J."/>
            <person name="Manak J.R."/>
            <person name="Muller J."/>
            <person name="Pangilinan J."/>
            <person name="Patwardhan R.P."/>
            <person name="Pitluck S."/>
            <person name="Pritham E.J."/>
            <person name="Rechtsteiner A."/>
            <person name="Rho M."/>
            <person name="Rogozin I.B."/>
            <person name="Sakarya O."/>
            <person name="Salamov A."/>
            <person name="Schaack S."/>
            <person name="Shapiro H."/>
            <person name="Shiga Y."/>
            <person name="Skalitzky C."/>
            <person name="Smith Z."/>
            <person name="Souvorov A."/>
            <person name="Sung W."/>
            <person name="Tang Z."/>
            <person name="Tsuchiya D."/>
            <person name="Tu H."/>
            <person name="Vos H."/>
            <person name="Wang M."/>
            <person name="Wolf Y.I."/>
            <person name="Yamagata H."/>
            <person name="Yamada T."/>
            <person name="Ye Y."/>
            <person name="Shaw J.R."/>
            <person name="Andrews J."/>
            <person name="Crease T.J."/>
            <person name="Tang H."/>
            <person name="Lucas S.M."/>
            <person name="Robertson H.M."/>
            <person name="Bork P."/>
            <person name="Koonin E.V."/>
            <person name="Zdobnov E.M."/>
            <person name="Grigoriev I.V."/>
            <person name="Lynch M."/>
            <person name="Boore J.L."/>
        </authorList>
    </citation>
    <scope>NUCLEOTIDE SEQUENCE [LARGE SCALE GENOMIC DNA]</scope>
</reference>
<evidence type="ECO:0000313" key="4">
    <source>
        <dbReference type="Proteomes" id="UP000000305"/>
    </source>
</evidence>
<keyword evidence="1" id="KW-0175">Coiled coil</keyword>
<dbReference type="EMBL" id="GL732523">
    <property type="protein sequence ID" value="EFX90248.1"/>
    <property type="molecule type" value="Genomic_DNA"/>
</dbReference>
<dbReference type="Proteomes" id="UP000000305">
    <property type="component" value="Unassembled WGS sequence"/>
</dbReference>
<dbReference type="AlphaFoldDB" id="E9FR68"/>
<evidence type="ECO:0000256" key="2">
    <source>
        <dbReference type="SAM" id="MobiDB-lite"/>
    </source>
</evidence>
<feature type="region of interest" description="Disordered" evidence="2">
    <location>
        <begin position="320"/>
        <end position="408"/>
    </location>
</feature>
<dbReference type="KEGG" id="dpx:DAPPUDRAFT_300142"/>
<name>E9FR68_DAPPU</name>
<dbReference type="OrthoDB" id="6346339at2759"/>
<organism evidence="3 4">
    <name type="scientific">Daphnia pulex</name>
    <name type="common">Water flea</name>
    <dbReference type="NCBI Taxonomy" id="6669"/>
    <lineage>
        <taxon>Eukaryota</taxon>
        <taxon>Metazoa</taxon>
        <taxon>Ecdysozoa</taxon>
        <taxon>Arthropoda</taxon>
        <taxon>Crustacea</taxon>
        <taxon>Branchiopoda</taxon>
        <taxon>Diplostraca</taxon>
        <taxon>Cladocera</taxon>
        <taxon>Anomopoda</taxon>
        <taxon>Daphniidae</taxon>
        <taxon>Daphnia</taxon>
    </lineage>
</organism>
<sequence>MDLIVGYLSADPSIKGICLQDYQNKEEYVFTAFIKLACSAFNDLLKQNNETKVENQGLTEEVKKEKKQCLKLTKELDALKTKPKENSKCKKCITYEEDRFEFEQKYMKMEKQFKKCAFIINSSLDGDNKVLGRVRDIVSQSVIESNNSQDCNKVSSPEERLELQKQLSNSSFPIEMDDDDASILAPSSPEGSDMETQHFGGPGEDIVLCIPETVPFDYPQIKSNTQKFFKSQHVAPSPIIKRRKSPTKLSTKCFSPIKNKTVTPQKQSQEDSASLLDESIYSPPILTDFGFPSRPSAAFNASKPTAQELCLPIKTEALRPSVSKSRHSENINPQEMLKKPGHRSLAEQQTPTSKRNKLLKQTKLTLTRLPSDTASANGAKIRMPTKTVRISPPDNQEPKKRRRGKGPEEWPCKDCYQLFLVAVEAKKIDVRKMPVSMNFCAVHRNRYTYYLNTPPNFWDCGIGKPPRNGHLYPLDASATNDDDEEEDFLK</sequence>
<proteinExistence type="predicted"/>
<evidence type="ECO:0000256" key="1">
    <source>
        <dbReference type="SAM" id="Coils"/>
    </source>
</evidence>
<feature type="coiled-coil region" evidence="1">
    <location>
        <begin position="41"/>
        <end position="82"/>
    </location>
</feature>
<evidence type="ECO:0000313" key="3">
    <source>
        <dbReference type="EMBL" id="EFX90248.1"/>
    </source>
</evidence>
<gene>
    <name evidence="3" type="ORF">DAPPUDRAFT_300142</name>
</gene>
<dbReference type="InParanoid" id="E9FR68"/>
<accession>E9FR68</accession>
<protein>
    <submittedName>
        <fullName evidence="3">Uncharacterized protein</fullName>
    </submittedName>
</protein>